<dbReference type="Proteomes" id="UP000299102">
    <property type="component" value="Unassembled WGS sequence"/>
</dbReference>
<evidence type="ECO:0000313" key="2">
    <source>
        <dbReference type="EMBL" id="GBP35545.1"/>
    </source>
</evidence>
<protein>
    <submittedName>
        <fullName evidence="2">Uncharacterized protein</fullName>
    </submittedName>
</protein>
<evidence type="ECO:0000313" key="3">
    <source>
        <dbReference type="Proteomes" id="UP000299102"/>
    </source>
</evidence>
<dbReference type="AlphaFoldDB" id="A0A4C1VD49"/>
<proteinExistence type="predicted"/>
<name>A0A4C1VD49_EUMVA</name>
<sequence>MCTYLSKFGTHVELFSEATTFSVRHKAKDLAARRRGARGAPHAADCDPSNVAFQWCSAPGGVGQRSTGSSSDCSVLGSNPNHEPSDR</sequence>
<feature type="compositionally biased region" description="Polar residues" evidence="1">
    <location>
        <begin position="64"/>
        <end position="87"/>
    </location>
</feature>
<gene>
    <name evidence="2" type="ORF">EVAR_17406_1</name>
</gene>
<dbReference type="EMBL" id="BGZK01000305">
    <property type="protein sequence ID" value="GBP35545.1"/>
    <property type="molecule type" value="Genomic_DNA"/>
</dbReference>
<accession>A0A4C1VD49</accession>
<evidence type="ECO:0000256" key="1">
    <source>
        <dbReference type="SAM" id="MobiDB-lite"/>
    </source>
</evidence>
<comment type="caution">
    <text evidence="2">The sequence shown here is derived from an EMBL/GenBank/DDBJ whole genome shotgun (WGS) entry which is preliminary data.</text>
</comment>
<feature type="region of interest" description="Disordered" evidence="1">
    <location>
        <begin position="62"/>
        <end position="87"/>
    </location>
</feature>
<organism evidence="2 3">
    <name type="scientific">Eumeta variegata</name>
    <name type="common">Bagworm moth</name>
    <name type="synonym">Eumeta japonica</name>
    <dbReference type="NCBI Taxonomy" id="151549"/>
    <lineage>
        <taxon>Eukaryota</taxon>
        <taxon>Metazoa</taxon>
        <taxon>Ecdysozoa</taxon>
        <taxon>Arthropoda</taxon>
        <taxon>Hexapoda</taxon>
        <taxon>Insecta</taxon>
        <taxon>Pterygota</taxon>
        <taxon>Neoptera</taxon>
        <taxon>Endopterygota</taxon>
        <taxon>Lepidoptera</taxon>
        <taxon>Glossata</taxon>
        <taxon>Ditrysia</taxon>
        <taxon>Tineoidea</taxon>
        <taxon>Psychidae</taxon>
        <taxon>Oiketicinae</taxon>
        <taxon>Eumeta</taxon>
    </lineage>
</organism>
<keyword evidence="3" id="KW-1185">Reference proteome</keyword>
<reference evidence="2 3" key="1">
    <citation type="journal article" date="2019" name="Commun. Biol.">
        <title>The bagworm genome reveals a unique fibroin gene that provides high tensile strength.</title>
        <authorList>
            <person name="Kono N."/>
            <person name="Nakamura H."/>
            <person name="Ohtoshi R."/>
            <person name="Tomita M."/>
            <person name="Numata K."/>
            <person name="Arakawa K."/>
        </authorList>
    </citation>
    <scope>NUCLEOTIDE SEQUENCE [LARGE SCALE GENOMIC DNA]</scope>
</reference>